<name>A0A4V6AAC5_POPAL</name>
<evidence type="ECO:0000313" key="7">
    <source>
        <dbReference type="EMBL" id="TKS10616.1"/>
    </source>
</evidence>
<gene>
    <name evidence="7" type="ORF">D5086_0000081380</name>
</gene>
<protein>
    <submittedName>
        <fullName evidence="7">NAC domain-containing protein 86</fullName>
    </submittedName>
</protein>
<reference evidence="7" key="1">
    <citation type="submission" date="2018-10" db="EMBL/GenBank/DDBJ databases">
        <title>Population genomic analysis revealed the cold adaptation of white poplar.</title>
        <authorList>
            <person name="Liu Y.-J."/>
        </authorList>
    </citation>
    <scope>NUCLEOTIDE SEQUENCE [LARGE SCALE GENOMIC DNA]</scope>
    <source>
        <strain evidence="7">PAL-ZL1</strain>
    </source>
</reference>
<keyword evidence="1" id="KW-0805">Transcription regulation</keyword>
<organism evidence="7">
    <name type="scientific">Populus alba</name>
    <name type="common">White poplar</name>
    <dbReference type="NCBI Taxonomy" id="43335"/>
    <lineage>
        <taxon>Eukaryota</taxon>
        <taxon>Viridiplantae</taxon>
        <taxon>Streptophyta</taxon>
        <taxon>Embryophyta</taxon>
        <taxon>Tracheophyta</taxon>
        <taxon>Spermatophyta</taxon>
        <taxon>Magnoliopsida</taxon>
        <taxon>eudicotyledons</taxon>
        <taxon>Gunneridae</taxon>
        <taxon>Pentapetalae</taxon>
        <taxon>rosids</taxon>
        <taxon>fabids</taxon>
        <taxon>Malpighiales</taxon>
        <taxon>Salicaceae</taxon>
        <taxon>Saliceae</taxon>
        <taxon>Populus</taxon>
    </lineage>
</organism>
<feature type="region of interest" description="Disordered" evidence="5">
    <location>
        <begin position="74"/>
        <end position="97"/>
    </location>
</feature>
<evidence type="ECO:0000259" key="6">
    <source>
        <dbReference type="PROSITE" id="PS51005"/>
    </source>
</evidence>
<proteinExistence type="predicted"/>
<keyword evidence="2" id="KW-0238">DNA-binding</keyword>
<evidence type="ECO:0000256" key="2">
    <source>
        <dbReference type="ARBA" id="ARBA00023125"/>
    </source>
</evidence>
<dbReference type="AlphaFoldDB" id="A0A4V6AAC5"/>
<dbReference type="PANTHER" id="PTHR31744:SF208">
    <property type="entry name" value="(WILD MALAYSIAN BANANA) HYPOTHETICAL PROTEIN"/>
    <property type="match status" value="1"/>
</dbReference>
<dbReference type="InterPro" id="IPR036093">
    <property type="entry name" value="NAC_dom_sf"/>
</dbReference>
<dbReference type="GO" id="GO:0006355">
    <property type="term" value="P:regulation of DNA-templated transcription"/>
    <property type="evidence" value="ECO:0007669"/>
    <property type="project" value="InterPro"/>
</dbReference>
<dbReference type="SUPFAM" id="SSF101941">
    <property type="entry name" value="NAC domain"/>
    <property type="match status" value="1"/>
</dbReference>
<evidence type="ECO:0000256" key="5">
    <source>
        <dbReference type="SAM" id="MobiDB-lite"/>
    </source>
</evidence>
<evidence type="ECO:0000256" key="3">
    <source>
        <dbReference type="ARBA" id="ARBA00023163"/>
    </source>
</evidence>
<dbReference type="GO" id="GO:0003677">
    <property type="term" value="F:DNA binding"/>
    <property type="evidence" value="ECO:0007669"/>
    <property type="project" value="UniProtKB-KW"/>
</dbReference>
<evidence type="ECO:0000256" key="4">
    <source>
        <dbReference type="ARBA" id="ARBA00023242"/>
    </source>
</evidence>
<dbReference type="Pfam" id="PF02365">
    <property type="entry name" value="NAM"/>
    <property type="match status" value="1"/>
</dbReference>
<comment type="caution">
    <text evidence="7">The sequence shown here is derived from an EMBL/GenBank/DDBJ whole genome shotgun (WGS) entry which is preliminary data.</text>
</comment>
<evidence type="ECO:0000256" key="1">
    <source>
        <dbReference type="ARBA" id="ARBA00023015"/>
    </source>
</evidence>
<dbReference type="STRING" id="43335.A0A4V6AAC5"/>
<keyword evidence="4" id="KW-0539">Nucleus</keyword>
<dbReference type="EMBL" id="RCHU01000228">
    <property type="protein sequence ID" value="TKS10616.1"/>
    <property type="molecule type" value="Genomic_DNA"/>
</dbReference>
<sequence>MGGASLPPGFRFHPTDEELVGYYLQRKVHGLEIELEVIPVIDLYKFDPWELPGSPNFKGAFALCRVVKKNEQGLKMSDPQGEPKAKEVGSSSSNVDFTSNVVSNEPSNISYGMSSQASYLYNNGNQYSTPIASPYQVTTVSELEPAASLESNPPSHWISPELILDSSKDYPQVHEAASQYFPQYEYPSSMNTWQPETHGEFSPGSSYSNFTGEIEHADDLSHIGFMSPYSEHGNYMGFGGNDDMHYQGSEHWNHAPICRQASGNGSLGEYGGLWSQEDNMVIVI</sequence>
<dbReference type="PROSITE" id="PS51005">
    <property type="entry name" value="NAC"/>
    <property type="match status" value="1"/>
</dbReference>
<feature type="domain" description="NAC" evidence="6">
    <location>
        <begin position="6"/>
        <end position="165"/>
    </location>
</feature>
<dbReference type="PANTHER" id="PTHR31744">
    <property type="entry name" value="PROTEIN CUP-SHAPED COTYLEDON 2-RELATED"/>
    <property type="match status" value="1"/>
</dbReference>
<keyword evidence="3" id="KW-0804">Transcription</keyword>
<dbReference type="Gene3D" id="2.170.150.80">
    <property type="entry name" value="NAC domain"/>
    <property type="match status" value="1"/>
</dbReference>
<accession>A0A4V6AAC5</accession>
<dbReference type="InterPro" id="IPR003441">
    <property type="entry name" value="NAC-dom"/>
</dbReference>